<reference evidence="7 8" key="1">
    <citation type="submission" date="2020-02" db="EMBL/GenBank/DDBJ databases">
        <title>Albibacoteraceae fam. nov., the first described family within the subdivision 4 Verrucomicrobia.</title>
        <authorList>
            <person name="Xi F."/>
        </authorList>
    </citation>
    <scope>NUCLEOTIDE SEQUENCE [LARGE SCALE GENOMIC DNA]</scope>
    <source>
        <strain evidence="7 8">CK1056</strain>
    </source>
</reference>
<evidence type="ECO:0000256" key="4">
    <source>
        <dbReference type="ARBA" id="ARBA00022898"/>
    </source>
</evidence>
<dbReference type="GO" id="GO:0006535">
    <property type="term" value="P:cysteine biosynthetic process from serine"/>
    <property type="evidence" value="ECO:0007669"/>
    <property type="project" value="TreeGrafter"/>
</dbReference>
<dbReference type="InterPro" id="IPR006235">
    <property type="entry name" value="OAc-hSer/O-AcSer_sulfhydrylase"/>
</dbReference>
<evidence type="ECO:0000256" key="2">
    <source>
        <dbReference type="ARBA" id="ARBA00009077"/>
    </source>
</evidence>
<organism evidence="7 8">
    <name type="scientific">Oceanipulchritudo coccoides</name>
    <dbReference type="NCBI Taxonomy" id="2706888"/>
    <lineage>
        <taxon>Bacteria</taxon>
        <taxon>Pseudomonadati</taxon>
        <taxon>Verrucomicrobiota</taxon>
        <taxon>Opitutia</taxon>
        <taxon>Puniceicoccales</taxon>
        <taxon>Oceanipulchritudinaceae</taxon>
        <taxon>Oceanipulchritudo</taxon>
    </lineage>
</organism>
<evidence type="ECO:0000313" key="8">
    <source>
        <dbReference type="Proteomes" id="UP000478417"/>
    </source>
</evidence>
<dbReference type="InterPro" id="IPR015424">
    <property type="entry name" value="PyrdxlP-dep_Trfase"/>
</dbReference>
<proteinExistence type="inferred from homology"/>
<dbReference type="EMBL" id="JAAGNX010000003">
    <property type="protein sequence ID" value="NDV63404.1"/>
    <property type="molecule type" value="Genomic_DNA"/>
</dbReference>
<evidence type="ECO:0000256" key="3">
    <source>
        <dbReference type="ARBA" id="ARBA00022679"/>
    </source>
</evidence>
<dbReference type="GO" id="GO:0005737">
    <property type="term" value="C:cytoplasm"/>
    <property type="evidence" value="ECO:0007669"/>
    <property type="project" value="TreeGrafter"/>
</dbReference>
<feature type="modified residue" description="N6-(pyridoxal phosphate)lysine" evidence="5">
    <location>
        <position position="247"/>
    </location>
</feature>
<comment type="caution">
    <text evidence="7">The sequence shown here is derived from an EMBL/GenBank/DDBJ whole genome shotgun (WGS) entry which is preliminary data.</text>
</comment>
<comment type="cofactor">
    <cofactor evidence="1 6">
        <name>pyridoxal 5'-phosphate</name>
        <dbReference type="ChEBI" id="CHEBI:597326"/>
    </cofactor>
</comment>
<dbReference type="SUPFAM" id="SSF53383">
    <property type="entry name" value="PLP-dependent transferases"/>
    <property type="match status" value="1"/>
</dbReference>
<dbReference type="Gene3D" id="3.40.640.10">
    <property type="entry name" value="Type I PLP-dependent aspartate aminotransferase-like (Major domain)"/>
    <property type="match status" value="1"/>
</dbReference>
<keyword evidence="4 5" id="KW-0663">Pyridoxal phosphate</keyword>
<dbReference type="RefSeq" id="WP_163966934.1">
    <property type="nucleotide sequence ID" value="NZ_JAAGNX010000003.1"/>
</dbReference>
<dbReference type="Gene3D" id="3.90.1150.10">
    <property type="entry name" value="Aspartate Aminotransferase, domain 1"/>
    <property type="match status" value="1"/>
</dbReference>
<dbReference type="Proteomes" id="UP000478417">
    <property type="component" value="Unassembled WGS sequence"/>
</dbReference>
<dbReference type="GO" id="GO:0003961">
    <property type="term" value="F:O-acetylhomoserine aminocarboxypropyltransferase activity"/>
    <property type="evidence" value="ECO:0007669"/>
    <property type="project" value="TreeGrafter"/>
</dbReference>
<dbReference type="InterPro" id="IPR015422">
    <property type="entry name" value="PyrdxlP-dep_Trfase_small"/>
</dbReference>
<comment type="similarity">
    <text evidence="2 6">Belongs to the trans-sulfuration enzymes family.</text>
</comment>
<evidence type="ECO:0000256" key="5">
    <source>
        <dbReference type="PIRSR" id="PIRSR001434-2"/>
    </source>
</evidence>
<gene>
    <name evidence="7" type="ORF">G0Q06_13140</name>
</gene>
<accession>A0A6B2M5L4</accession>
<evidence type="ECO:0000313" key="7">
    <source>
        <dbReference type="EMBL" id="NDV63404.1"/>
    </source>
</evidence>
<name>A0A6B2M5L4_9BACT</name>
<dbReference type="GO" id="GO:0030170">
    <property type="term" value="F:pyridoxal phosphate binding"/>
    <property type="evidence" value="ECO:0007669"/>
    <property type="project" value="InterPro"/>
</dbReference>
<dbReference type="GO" id="GO:0019346">
    <property type="term" value="P:transsulfuration"/>
    <property type="evidence" value="ECO:0007669"/>
    <property type="project" value="InterPro"/>
</dbReference>
<sequence>MKSAEYWIARGKEMSAKREERLKNAMSWKFDTVATHGLYDLEQALGSHSGSIMEPVYLSPAQAYADSGHMEAALSYQMPTWCYSRIANPSSFFLEETIALLEGYGTDHVCSGLATSSGMSAIRTATDPFLVRDDSLPPANIVTSAQVYGGTFQQFRVRRFEEQGIEVRWVRNPAIFEEWAELIDEGTRFVYGEFPSNPSLSIFDIRMVASLAHDKGIPLIVDSTCASPALTRPIAHGADIVIHSASKVIGASGYAIAGLIVSKMNIPSKVGPDEMRADFATWAKLWPFRDNGPNISPMTAILILNDLRSLRMRMAQMSSTADTVARWLEEHDLVDRVNYPGLKSFPNHELARETMQLVDSGEPTFGFMLSFEVKETVPGDTANTRKFYDGLNMIWRATDLGRVKTVATWNAISTHQQQGEEGRSLASIKPNTIRLSVGIEHPDDIIADLAHAFSAVAPKASLSFV</sequence>
<dbReference type="PANTHER" id="PTHR43797:SF2">
    <property type="entry name" value="HOMOCYSTEINE_CYSTEINE SYNTHASE"/>
    <property type="match status" value="1"/>
</dbReference>
<keyword evidence="3 7" id="KW-0808">Transferase</keyword>
<dbReference type="Pfam" id="PF01053">
    <property type="entry name" value="Cys_Met_Meta_PP"/>
    <property type="match status" value="1"/>
</dbReference>
<dbReference type="GO" id="GO:0071269">
    <property type="term" value="P:L-homocysteine biosynthetic process"/>
    <property type="evidence" value="ECO:0007669"/>
    <property type="project" value="TreeGrafter"/>
</dbReference>
<dbReference type="InterPro" id="IPR000277">
    <property type="entry name" value="Cys/Met-Metab_PyrdxlP-dep_enz"/>
</dbReference>
<dbReference type="InterPro" id="IPR015421">
    <property type="entry name" value="PyrdxlP-dep_Trfase_major"/>
</dbReference>
<protein>
    <submittedName>
        <fullName evidence="7">O-acetylhomoserine aminocarboxypropyltransferase/cysteine synthase</fullName>
    </submittedName>
</protein>
<keyword evidence="8" id="KW-1185">Reference proteome</keyword>
<dbReference type="PIRSF" id="PIRSF001434">
    <property type="entry name" value="CGS"/>
    <property type="match status" value="1"/>
</dbReference>
<dbReference type="AlphaFoldDB" id="A0A6B2M5L4"/>
<evidence type="ECO:0000256" key="1">
    <source>
        <dbReference type="ARBA" id="ARBA00001933"/>
    </source>
</evidence>
<evidence type="ECO:0000256" key="6">
    <source>
        <dbReference type="RuleBase" id="RU362118"/>
    </source>
</evidence>
<dbReference type="GO" id="GO:0004124">
    <property type="term" value="F:cysteine synthase activity"/>
    <property type="evidence" value="ECO:0007669"/>
    <property type="project" value="TreeGrafter"/>
</dbReference>
<dbReference type="PANTHER" id="PTHR43797">
    <property type="entry name" value="HOMOCYSTEINE/CYSTEINE SYNTHASE"/>
    <property type="match status" value="1"/>
</dbReference>